<dbReference type="NCBIfam" id="TIGR00545">
    <property type="entry name" value="lipoyltrans"/>
    <property type="match status" value="1"/>
</dbReference>
<dbReference type="Pfam" id="PF21948">
    <property type="entry name" value="LplA-B_cat"/>
    <property type="match status" value="1"/>
</dbReference>
<evidence type="ECO:0000256" key="5">
    <source>
        <dbReference type="ARBA" id="ARBA00022741"/>
    </source>
</evidence>
<dbReference type="SUPFAM" id="SSF82649">
    <property type="entry name" value="SufE/NifU"/>
    <property type="match status" value="1"/>
</dbReference>
<dbReference type="InterPro" id="IPR019491">
    <property type="entry name" value="Lipoate_protein_ligase_C"/>
</dbReference>
<dbReference type="GO" id="GO:0005524">
    <property type="term" value="F:ATP binding"/>
    <property type="evidence" value="ECO:0007669"/>
    <property type="project" value="UniProtKB-KW"/>
</dbReference>
<evidence type="ECO:0000256" key="7">
    <source>
        <dbReference type="ARBA" id="ARBA00048037"/>
    </source>
</evidence>
<dbReference type="GO" id="GO:0016979">
    <property type="term" value="F:lipoate-protein ligase activity"/>
    <property type="evidence" value="ECO:0007669"/>
    <property type="project" value="UniProtKB-EC"/>
</dbReference>
<organism evidence="9 10">
    <name type="scientific">Candidatus Polarisedimenticola svalbardensis</name>
    <dbReference type="NCBI Taxonomy" id="2886004"/>
    <lineage>
        <taxon>Bacteria</taxon>
        <taxon>Pseudomonadati</taxon>
        <taxon>Acidobacteriota</taxon>
        <taxon>Candidatus Polarisedimenticolia</taxon>
        <taxon>Candidatus Polarisedimenticolales</taxon>
        <taxon>Candidatus Polarisedimenticolaceae</taxon>
        <taxon>Candidatus Polarisedimenticola</taxon>
    </lineage>
</organism>
<keyword evidence="6" id="KW-0067">ATP-binding</keyword>
<keyword evidence="5" id="KW-0547">Nucleotide-binding</keyword>
<comment type="caution">
    <text evidence="9">The sequence shown here is derived from an EMBL/GenBank/DDBJ whole genome shotgun (WGS) entry which is preliminary data.</text>
</comment>
<dbReference type="InterPro" id="IPR004143">
    <property type="entry name" value="BPL_LPL_catalytic"/>
</dbReference>
<feature type="domain" description="BPL/LPL catalytic" evidence="8">
    <location>
        <begin position="27"/>
        <end position="214"/>
    </location>
</feature>
<sequence>MKLILNDGNRDPHVNLALEEYCVRNLDTEEPFLLFYVNDPSIIIGKHQNTLEEINLPYVRENGIHVVRRISGGGAVYHDHGNLNFSFIRRFEQGQMLQFEEFTRPVIRALAELGVQAMLGGRNDITVDGRKISGNAQFTTVHSMFSHGTLLFDSMLDRVNEALTVKMDKIASKGVKSVRSRVANISEFLSQPIAMEIFREHLIRSIFEGKDPVPVYRLSRREWEQVHHLADTVYRKWDWNYGKSPRFNIQRVHRFPIGEIDARIDVHEGRIKAVRIYGDFLGSGDLAGLESALIGVPYDPDQLNRALAGTDVAGVFGGLDRDVFVKFLHD</sequence>
<dbReference type="Gene3D" id="3.30.390.50">
    <property type="entry name" value="CO dehydrogenase flavoprotein, C-terminal domain"/>
    <property type="match status" value="1"/>
</dbReference>
<comment type="pathway">
    <text evidence="2">Protein modification; protein lipoylation via exogenous pathway; protein N(6)-(lipoyl)lysine from lipoate: step 1/2.</text>
</comment>
<dbReference type="FunFam" id="3.30.930.10:FF:000072">
    <property type="entry name" value="Lipoate--protein ligase"/>
    <property type="match status" value="1"/>
</dbReference>
<dbReference type="AlphaFoldDB" id="A0A8J6Y0S8"/>
<dbReference type="GO" id="GO:0005737">
    <property type="term" value="C:cytoplasm"/>
    <property type="evidence" value="ECO:0007669"/>
    <property type="project" value="TreeGrafter"/>
</dbReference>
<dbReference type="UniPathway" id="UPA00537">
    <property type="reaction ID" value="UER00594"/>
</dbReference>
<evidence type="ECO:0000313" key="9">
    <source>
        <dbReference type="EMBL" id="MBD3868213.1"/>
    </source>
</evidence>
<dbReference type="GO" id="GO:0017118">
    <property type="term" value="F:lipoyltransferase activity"/>
    <property type="evidence" value="ECO:0007669"/>
    <property type="project" value="TreeGrafter"/>
</dbReference>
<dbReference type="Gene3D" id="3.30.930.10">
    <property type="entry name" value="Bira Bifunctional Protein, Domain 2"/>
    <property type="match status" value="1"/>
</dbReference>
<dbReference type="GO" id="GO:0009249">
    <property type="term" value="P:protein lipoylation"/>
    <property type="evidence" value="ECO:0007669"/>
    <property type="project" value="InterPro"/>
</dbReference>
<evidence type="ECO:0000256" key="4">
    <source>
        <dbReference type="ARBA" id="ARBA00022598"/>
    </source>
</evidence>
<comment type="pathway">
    <text evidence="1">Protein modification; protein lipoylation via exogenous pathway; protein N(6)-(lipoyl)lysine from lipoate: step 2/2.</text>
</comment>
<dbReference type="PANTHER" id="PTHR12561">
    <property type="entry name" value="LIPOATE-PROTEIN LIGASE"/>
    <property type="match status" value="1"/>
</dbReference>
<dbReference type="Proteomes" id="UP000648239">
    <property type="component" value="Unassembled WGS sequence"/>
</dbReference>
<dbReference type="InterPro" id="IPR004562">
    <property type="entry name" value="LipoylTrfase_LipoateP_Ligase"/>
</dbReference>
<evidence type="ECO:0000256" key="2">
    <source>
        <dbReference type="ARBA" id="ARBA00005124"/>
    </source>
</evidence>
<dbReference type="EMBL" id="JACXWD010000025">
    <property type="protein sequence ID" value="MBD3868213.1"/>
    <property type="molecule type" value="Genomic_DNA"/>
</dbReference>
<dbReference type="PROSITE" id="PS51733">
    <property type="entry name" value="BPL_LPL_CATALYTIC"/>
    <property type="match status" value="1"/>
</dbReference>
<dbReference type="CDD" id="cd16443">
    <property type="entry name" value="LplA"/>
    <property type="match status" value="1"/>
</dbReference>
<evidence type="ECO:0000256" key="1">
    <source>
        <dbReference type="ARBA" id="ARBA00005085"/>
    </source>
</evidence>
<reference evidence="9 10" key="1">
    <citation type="submission" date="2020-08" db="EMBL/GenBank/DDBJ databases">
        <title>Acidobacteriota in marine sediments use diverse sulfur dissimilation pathways.</title>
        <authorList>
            <person name="Wasmund K."/>
        </authorList>
    </citation>
    <scope>NUCLEOTIDE SEQUENCE [LARGE SCALE GENOMIC DNA]</scope>
    <source>
        <strain evidence="9">MAG AM4</strain>
    </source>
</reference>
<evidence type="ECO:0000256" key="3">
    <source>
        <dbReference type="ARBA" id="ARBA00012367"/>
    </source>
</evidence>
<accession>A0A8J6Y0S8</accession>
<name>A0A8J6Y0S8_9BACT</name>
<gene>
    <name evidence="9" type="ORF">IFK94_08805</name>
</gene>
<evidence type="ECO:0000256" key="6">
    <source>
        <dbReference type="ARBA" id="ARBA00022840"/>
    </source>
</evidence>
<proteinExistence type="predicted"/>
<protein>
    <recommendedName>
        <fullName evidence="3">lipoate--protein ligase</fullName>
        <ecNumber evidence="3">6.3.1.20</ecNumber>
    </recommendedName>
</protein>
<dbReference type="InterPro" id="IPR045864">
    <property type="entry name" value="aa-tRNA-synth_II/BPL/LPL"/>
</dbReference>
<evidence type="ECO:0000313" key="10">
    <source>
        <dbReference type="Proteomes" id="UP000648239"/>
    </source>
</evidence>
<comment type="catalytic activity">
    <reaction evidence="7">
        <text>L-lysyl-[lipoyl-carrier protein] + (R)-lipoate + ATP = N(6)-[(R)-lipoyl]-L-lysyl-[lipoyl-carrier protein] + AMP + diphosphate + H(+)</text>
        <dbReference type="Rhea" id="RHEA:49288"/>
        <dbReference type="Rhea" id="RHEA-COMP:10500"/>
        <dbReference type="Rhea" id="RHEA-COMP:10502"/>
        <dbReference type="ChEBI" id="CHEBI:15378"/>
        <dbReference type="ChEBI" id="CHEBI:29969"/>
        <dbReference type="ChEBI" id="CHEBI:30616"/>
        <dbReference type="ChEBI" id="CHEBI:33019"/>
        <dbReference type="ChEBI" id="CHEBI:83088"/>
        <dbReference type="ChEBI" id="CHEBI:83099"/>
        <dbReference type="ChEBI" id="CHEBI:456215"/>
        <dbReference type="EC" id="6.3.1.20"/>
    </reaction>
</comment>
<dbReference type="EC" id="6.3.1.20" evidence="3"/>
<dbReference type="PANTHER" id="PTHR12561:SF3">
    <property type="entry name" value="LIPOYLTRANSFERASE 1, MITOCHONDRIAL"/>
    <property type="match status" value="1"/>
</dbReference>
<keyword evidence="4 9" id="KW-0436">Ligase</keyword>
<dbReference type="Pfam" id="PF10437">
    <property type="entry name" value="Lip_prot_lig_C"/>
    <property type="match status" value="1"/>
</dbReference>
<dbReference type="SUPFAM" id="SSF55681">
    <property type="entry name" value="Class II aaRS and biotin synthetases"/>
    <property type="match status" value="1"/>
</dbReference>
<evidence type="ECO:0000259" key="8">
    <source>
        <dbReference type="PROSITE" id="PS51733"/>
    </source>
</evidence>